<organism evidence="2 3">
    <name type="scientific">Kwoniella shivajii</name>
    <dbReference type="NCBI Taxonomy" id="564305"/>
    <lineage>
        <taxon>Eukaryota</taxon>
        <taxon>Fungi</taxon>
        <taxon>Dikarya</taxon>
        <taxon>Basidiomycota</taxon>
        <taxon>Agaricomycotina</taxon>
        <taxon>Tremellomycetes</taxon>
        <taxon>Tremellales</taxon>
        <taxon>Cryptococcaceae</taxon>
        <taxon>Kwoniella</taxon>
    </lineage>
</organism>
<accession>A0ABZ1CVM4</accession>
<name>A0ABZ1CVM4_9TREE</name>
<reference evidence="2 3" key="1">
    <citation type="submission" date="2024-01" db="EMBL/GenBank/DDBJ databases">
        <title>Comparative genomics of Cryptococcus and Kwoniella reveals pathogenesis evolution and contrasting modes of karyotype evolution via chromosome fusion or intercentromeric recombination.</title>
        <authorList>
            <person name="Coelho M.A."/>
            <person name="David-Palma M."/>
            <person name="Shea T."/>
            <person name="Bowers K."/>
            <person name="McGinley-Smith S."/>
            <person name="Mohammad A.W."/>
            <person name="Gnirke A."/>
            <person name="Yurkov A.M."/>
            <person name="Nowrousian M."/>
            <person name="Sun S."/>
            <person name="Cuomo C.A."/>
            <person name="Heitman J."/>
        </authorList>
    </citation>
    <scope>NUCLEOTIDE SEQUENCE [LARGE SCALE GENOMIC DNA]</scope>
    <source>
        <strain evidence="2">CBS 11374</strain>
    </source>
</reference>
<dbReference type="Proteomes" id="UP001329825">
    <property type="component" value="Chromosome 2"/>
</dbReference>
<dbReference type="RefSeq" id="XP_062789964.1">
    <property type="nucleotide sequence ID" value="XM_062933913.1"/>
</dbReference>
<keyword evidence="3" id="KW-1185">Reference proteome</keyword>
<evidence type="ECO:0000256" key="1">
    <source>
        <dbReference type="SAM" id="MobiDB-lite"/>
    </source>
</evidence>
<dbReference type="GeneID" id="87954298"/>
<gene>
    <name evidence="2" type="ORF">IL334_002167</name>
</gene>
<evidence type="ECO:0000313" key="3">
    <source>
        <dbReference type="Proteomes" id="UP001329825"/>
    </source>
</evidence>
<protein>
    <submittedName>
        <fullName evidence="2">Uncharacterized protein</fullName>
    </submittedName>
</protein>
<dbReference type="EMBL" id="CP141882">
    <property type="protein sequence ID" value="WRT65224.1"/>
    <property type="molecule type" value="Genomic_DNA"/>
</dbReference>
<evidence type="ECO:0000313" key="2">
    <source>
        <dbReference type="EMBL" id="WRT65224.1"/>
    </source>
</evidence>
<sequence length="406" mass="47267">MSSDSDATIVPERPYKPYTPGREGQHFDAARYDDTVYDSSGQRIPTIDTFYLWKRAHVQSDKSDNNRVPNTKSIHLPRYYCQSIACCDDTYGGKDRLVETAKKIDDMVMKRLEGPDRLSEPFFSHIQNTLSTDSTFDKCYRASVEGSQLFKNCIRDIQAACSVGNNVSPVNSRLMDVTQFRSRYPEDFKKLINILSKDIFTTILPHRLEDFREFWKEAHNESTIDIDIQPRLIITSFLSRGAVPQKTSTANRWKAVSASGDISCQVAFENYEYEWNRCKIPHEEDMQFAWAMRTEIDKAVRRDEYCFNTFFKPDKSSLADPLTYLENSKITREALRSYCESTLHKYTDEYKQHITVEYLSGSEAKEKYPEIDKDWNEKICDEEEYRDALISQCKHLESERSSCTVM</sequence>
<proteinExistence type="predicted"/>
<feature type="region of interest" description="Disordered" evidence="1">
    <location>
        <begin position="1"/>
        <end position="30"/>
    </location>
</feature>